<evidence type="ECO:0000313" key="2">
    <source>
        <dbReference type="Proteomes" id="UP001159641"/>
    </source>
</evidence>
<accession>A0AB34GZQ8</accession>
<evidence type="ECO:0000313" key="1">
    <source>
        <dbReference type="EMBL" id="KAJ8784944.1"/>
    </source>
</evidence>
<name>A0AB34GZQ8_ESCRO</name>
<dbReference type="Proteomes" id="UP001159641">
    <property type="component" value="Unassembled WGS sequence"/>
</dbReference>
<reference evidence="1 2" key="1">
    <citation type="submission" date="2022-11" db="EMBL/GenBank/DDBJ databases">
        <title>Whole genome sequence of Eschrichtius robustus ER-17-0199.</title>
        <authorList>
            <person name="Bruniche-Olsen A."/>
            <person name="Black A.N."/>
            <person name="Fields C.J."/>
            <person name="Walden K."/>
            <person name="Dewoody J.A."/>
        </authorList>
    </citation>
    <scope>NUCLEOTIDE SEQUENCE [LARGE SCALE GENOMIC DNA]</scope>
    <source>
        <strain evidence="1">ER-17-0199</strain>
        <tissue evidence="1">Blubber</tissue>
    </source>
</reference>
<protein>
    <submittedName>
        <fullName evidence="1">Uncharacterized protein</fullName>
    </submittedName>
</protein>
<dbReference type="EMBL" id="JAIQCJ010002027">
    <property type="protein sequence ID" value="KAJ8784944.1"/>
    <property type="molecule type" value="Genomic_DNA"/>
</dbReference>
<organism evidence="1 2">
    <name type="scientific">Eschrichtius robustus</name>
    <name type="common">California gray whale</name>
    <name type="synonym">Eschrichtius gibbosus</name>
    <dbReference type="NCBI Taxonomy" id="9764"/>
    <lineage>
        <taxon>Eukaryota</taxon>
        <taxon>Metazoa</taxon>
        <taxon>Chordata</taxon>
        <taxon>Craniata</taxon>
        <taxon>Vertebrata</taxon>
        <taxon>Euteleostomi</taxon>
        <taxon>Mammalia</taxon>
        <taxon>Eutheria</taxon>
        <taxon>Laurasiatheria</taxon>
        <taxon>Artiodactyla</taxon>
        <taxon>Whippomorpha</taxon>
        <taxon>Cetacea</taxon>
        <taxon>Mysticeti</taxon>
        <taxon>Eschrichtiidae</taxon>
        <taxon>Eschrichtius</taxon>
    </lineage>
</organism>
<gene>
    <name evidence="1" type="ORF">J1605_007500</name>
</gene>
<dbReference type="AlphaFoldDB" id="A0AB34GZQ8"/>
<proteinExistence type="predicted"/>
<keyword evidence="2" id="KW-1185">Reference proteome</keyword>
<comment type="caution">
    <text evidence="1">The sequence shown here is derived from an EMBL/GenBank/DDBJ whole genome shotgun (WGS) entry which is preliminary data.</text>
</comment>
<sequence length="195" mass="21958">MLWDFALGGEGIGLLEKQSQPGLRGGARRPEGEMWLGLGGGESVRLAWELDVALPEMLYCLSCLMSPPGWLLWKGNDHLQPCSNQMWRPHQHPPRNSGVHVSSHPAFFFLMLSKLWVPPRDVQKGPPPHPCSSAWRAQTFPTSGSSLTRSPGYWNRLTVLCKALPGKQCLCKWVWDTLPEIHKAWGLLMMLWVLI</sequence>